<dbReference type="AlphaFoldDB" id="A0AAP4D619"/>
<sequence length="403" mass="44062">MSTALRRDRLPADAPAGAPALPPFWRRPRARRLFWQTLLVVLLAGAFGWLAGNVHSNLERSRLAFGFDFLDDASKFFMGPNPYGYAPGDTVLEAFLAGILNTIRVSALSIVLTTVLGTLLALMRLSRNWLVAQVAWLYVETMRNIPLLLQILFWHAILTHLLPNAREAWKPADDVYLSRKGLYLPDLVVGQGLTAALLALLVAGTAAWLLRRGAIRRRERLGHAGRLRWLGPALIVLLPPLAFLGAGGSLGLDRPVARGLGFEGGRWVSPEFVALLFALTIYQSAFAAETIRSGILGVRKGQIEAARSLGLKPSLVFRKIVMPQALRIIVPPLTSQYLSLTKQSSLAVAIGYPDVVRVSVAITSDTGRAVECIAIIMAVYLTLSLLTSLAMSVFNRRIAFVEK</sequence>
<comment type="similarity">
    <text evidence="2">Belongs to the binding-protein-dependent transport system permease family. HisMQ subfamily.</text>
</comment>
<dbReference type="InterPro" id="IPR010065">
    <property type="entry name" value="AA_ABC_transptr_permease_3TM"/>
</dbReference>
<keyword evidence="4" id="KW-1003">Cell membrane</keyword>
<evidence type="ECO:0000313" key="11">
    <source>
        <dbReference type="EMBL" id="MDF1587065.1"/>
    </source>
</evidence>
<dbReference type="Pfam" id="PF00528">
    <property type="entry name" value="BPD_transp_1"/>
    <property type="match status" value="1"/>
</dbReference>
<dbReference type="GO" id="GO:0043190">
    <property type="term" value="C:ATP-binding cassette (ABC) transporter complex"/>
    <property type="evidence" value="ECO:0007669"/>
    <property type="project" value="InterPro"/>
</dbReference>
<feature type="transmembrane region" description="Helical" evidence="9">
    <location>
        <begin position="103"/>
        <end position="123"/>
    </location>
</feature>
<feature type="transmembrane region" description="Helical" evidence="9">
    <location>
        <begin position="144"/>
        <end position="162"/>
    </location>
</feature>
<evidence type="ECO:0000256" key="1">
    <source>
        <dbReference type="ARBA" id="ARBA00004429"/>
    </source>
</evidence>
<dbReference type="InterPro" id="IPR043429">
    <property type="entry name" value="ArtM/GltK/GlnP/TcyL/YhdX-like"/>
</dbReference>
<proteinExistence type="inferred from homology"/>
<dbReference type="InterPro" id="IPR035906">
    <property type="entry name" value="MetI-like_sf"/>
</dbReference>
<keyword evidence="5 9" id="KW-0812">Transmembrane</keyword>
<dbReference type="InterPro" id="IPR000515">
    <property type="entry name" value="MetI-like"/>
</dbReference>
<feature type="transmembrane region" description="Helical" evidence="9">
    <location>
        <begin position="229"/>
        <end position="252"/>
    </location>
</feature>
<dbReference type="GO" id="GO:0022857">
    <property type="term" value="F:transmembrane transporter activity"/>
    <property type="evidence" value="ECO:0007669"/>
    <property type="project" value="InterPro"/>
</dbReference>
<name>A0AAP4D619_9PROT</name>
<dbReference type="PROSITE" id="PS50928">
    <property type="entry name" value="ABC_TM1"/>
    <property type="match status" value="1"/>
</dbReference>
<keyword evidence="8 9" id="KW-0472">Membrane</keyword>
<evidence type="ECO:0000256" key="8">
    <source>
        <dbReference type="ARBA" id="ARBA00023136"/>
    </source>
</evidence>
<gene>
    <name evidence="11" type="ORF">PZ740_11810</name>
</gene>
<evidence type="ECO:0000256" key="5">
    <source>
        <dbReference type="ARBA" id="ARBA00022692"/>
    </source>
</evidence>
<comment type="caution">
    <text evidence="11">The sequence shown here is derived from an EMBL/GenBank/DDBJ whole genome shotgun (WGS) entry which is preliminary data.</text>
</comment>
<dbReference type="EMBL" id="JARGEQ010000104">
    <property type="protein sequence ID" value="MDF1587065.1"/>
    <property type="molecule type" value="Genomic_DNA"/>
</dbReference>
<feature type="transmembrane region" description="Helical" evidence="9">
    <location>
        <begin position="33"/>
        <end position="52"/>
    </location>
</feature>
<feature type="transmembrane region" description="Helical" evidence="9">
    <location>
        <begin position="182"/>
        <end position="209"/>
    </location>
</feature>
<dbReference type="PANTHER" id="PTHR30614">
    <property type="entry name" value="MEMBRANE COMPONENT OF AMINO ACID ABC TRANSPORTER"/>
    <property type="match status" value="1"/>
</dbReference>
<organism evidence="11 12">
    <name type="scientific">Marinimicrococcus flavescens</name>
    <dbReference type="NCBI Taxonomy" id="3031815"/>
    <lineage>
        <taxon>Bacteria</taxon>
        <taxon>Pseudomonadati</taxon>
        <taxon>Pseudomonadota</taxon>
        <taxon>Alphaproteobacteria</taxon>
        <taxon>Geminicoccales</taxon>
        <taxon>Geminicoccaceae</taxon>
        <taxon>Marinimicrococcus</taxon>
    </lineage>
</organism>
<keyword evidence="6" id="KW-0029">Amino-acid transport</keyword>
<evidence type="ECO:0000256" key="9">
    <source>
        <dbReference type="RuleBase" id="RU363032"/>
    </source>
</evidence>
<feature type="domain" description="ABC transmembrane type-1" evidence="10">
    <location>
        <begin position="99"/>
        <end position="391"/>
    </location>
</feature>
<evidence type="ECO:0000256" key="2">
    <source>
        <dbReference type="ARBA" id="ARBA00010072"/>
    </source>
</evidence>
<keyword evidence="3 9" id="KW-0813">Transport</keyword>
<evidence type="ECO:0000256" key="4">
    <source>
        <dbReference type="ARBA" id="ARBA00022475"/>
    </source>
</evidence>
<dbReference type="RefSeq" id="WP_327789487.1">
    <property type="nucleotide sequence ID" value="NZ_JARGEQ010000104.1"/>
</dbReference>
<evidence type="ECO:0000313" key="12">
    <source>
        <dbReference type="Proteomes" id="UP001301140"/>
    </source>
</evidence>
<evidence type="ECO:0000256" key="7">
    <source>
        <dbReference type="ARBA" id="ARBA00022989"/>
    </source>
</evidence>
<feature type="transmembrane region" description="Helical" evidence="9">
    <location>
        <begin position="272"/>
        <end position="291"/>
    </location>
</feature>
<keyword evidence="12" id="KW-1185">Reference proteome</keyword>
<feature type="transmembrane region" description="Helical" evidence="9">
    <location>
        <begin position="372"/>
        <end position="394"/>
    </location>
</feature>
<reference evidence="11 12" key="1">
    <citation type="submission" date="2023-03" db="EMBL/GenBank/DDBJ databases">
        <title>YIM 152171 draft genome.</title>
        <authorList>
            <person name="Yang Z."/>
        </authorList>
    </citation>
    <scope>NUCLEOTIDE SEQUENCE [LARGE SCALE GENOMIC DNA]</scope>
    <source>
        <strain evidence="11 12">YIM 152171</strain>
    </source>
</reference>
<comment type="subcellular location">
    <subcellularLocation>
        <location evidence="1">Cell inner membrane</location>
        <topology evidence="1">Multi-pass membrane protein</topology>
    </subcellularLocation>
    <subcellularLocation>
        <location evidence="9">Cell membrane</location>
        <topology evidence="9">Multi-pass membrane protein</topology>
    </subcellularLocation>
</comment>
<accession>A0AAP4D619</accession>
<evidence type="ECO:0000259" key="10">
    <source>
        <dbReference type="PROSITE" id="PS50928"/>
    </source>
</evidence>
<dbReference type="CDD" id="cd06261">
    <property type="entry name" value="TM_PBP2"/>
    <property type="match status" value="1"/>
</dbReference>
<dbReference type="SUPFAM" id="SSF161098">
    <property type="entry name" value="MetI-like"/>
    <property type="match status" value="2"/>
</dbReference>
<dbReference type="PANTHER" id="PTHR30614:SF37">
    <property type="entry name" value="AMINO-ACID ABC TRANSPORTER PERMEASE PROTEIN YHDX-RELATED"/>
    <property type="match status" value="1"/>
</dbReference>
<dbReference type="Proteomes" id="UP001301140">
    <property type="component" value="Unassembled WGS sequence"/>
</dbReference>
<evidence type="ECO:0000256" key="6">
    <source>
        <dbReference type="ARBA" id="ARBA00022970"/>
    </source>
</evidence>
<dbReference type="Gene3D" id="1.10.3720.10">
    <property type="entry name" value="MetI-like"/>
    <property type="match status" value="2"/>
</dbReference>
<evidence type="ECO:0000256" key="3">
    <source>
        <dbReference type="ARBA" id="ARBA00022448"/>
    </source>
</evidence>
<dbReference type="GO" id="GO:0006865">
    <property type="term" value="P:amino acid transport"/>
    <property type="evidence" value="ECO:0007669"/>
    <property type="project" value="UniProtKB-KW"/>
</dbReference>
<dbReference type="NCBIfam" id="TIGR01726">
    <property type="entry name" value="HEQRo_perm_3TM"/>
    <property type="match status" value="1"/>
</dbReference>
<protein>
    <submittedName>
        <fullName evidence="11">ABC transporter permease subunit</fullName>
    </submittedName>
</protein>
<keyword evidence="7 9" id="KW-1133">Transmembrane helix</keyword>